<comment type="subcellular location">
    <subcellularLocation>
        <location evidence="1">Membrane</location>
        <topology evidence="1">Multi-pass membrane protein</topology>
    </subcellularLocation>
</comment>
<evidence type="ECO:0000256" key="2">
    <source>
        <dbReference type="ARBA" id="ARBA00022448"/>
    </source>
</evidence>
<organism evidence="8 9">
    <name type="scientific">Virgibacillus kekensis</name>
    <dbReference type="NCBI Taxonomy" id="202261"/>
    <lineage>
        <taxon>Bacteria</taxon>
        <taxon>Bacillati</taxon>
        <taxon>Bacillota</taxon>
        <taxon>Bacilli</taxon>
        <taxon>Bacillales</taxon>
        <taxon>Bacillaceae</taxon>
        <taxon>Virgibacillus</taxon>
    </lineage>
</organism>
<dbReference type="EMBL" id="JBHSFU010000007">
    <property type="protein sequence ID" value="MFC4559200.1"/>
    <property type="molecule type" value="Genomic_DNA"/>
</dbReference>
<keyword evidence="3 6" id="KW-0812">Transmembrane</keyword>
<dbReference type="RefSeq" id="WP_390296857.1">
    <property type="nucleotide sequence ID" value="NZ_JBHSFU010000007.1"/>
</dbReference>
<accession>A0ABV9DMG7</accession>
<feature type="transmembrane region" description="Helical" evidence="6">
    <location>
        <begin position="82"/>
        <end position="104"/>
    </location>
</feature>
<feature type="transmembrane region" description="Helical" evidence="6">
    <location>
        <begin position="12"/>
        <end position="31"/>
    </location>
</feature>
<protein>
    <recommendedName>
        <fullName evidence="7">ABC transmembrane type-1 domain-containing protein</fullName>
    </recommendedName>
</protein>
<proteinExistence type="predicted"/>
<keyword evidence="2" id="KW-0813">Transport</keyword>
<evidence type="ECO:0000259" key="7">
    <source>
        <dbReference type="PROSITE" id="PS50928"/>
    </source>
</evidence>
<feature type="transmembrane region" description="Helical" evidence="6">
    <location>
        <begin position="167"/>
        <end position="188"/>
    </location>
</feature>
<sequence>MYKRLLKNPLFLISFLFIFGLLIASFLYSAVIKDYVTPNVKIIMEDGKLLGAAPFPPSLKFPLGTDSTGDNLLYKAIDGAKYTLLTVMIVASLRLIISTVLGVIRGTLVKKPSPWSPKIFDAFQFLPITLIAYFILQPVVYDIPTLVPIQTAGGVSLHLQGSGMAQYSLTETIIFQIIVFTVLALPIVTKTVEEETRLILKNEFITSARTLGSSRIQILRRHVSLHLWPRLLLIFLQQNVQTLLLLMHLGLFNLFLGGTYATMFEGKIILEAESKEWSALIGQYYGQLVSTPWIPLVPIMMFVLTILAFNFMAEGLKRTMDKETMVLVKKRKSFHGSVPEEMEISEEDFILINK</sequence>
<reference evidence="9" key="1">
    <citation type="journal article" date="2019" name="Int. J. Syst. Evol. Microbiol.">
        <title>The Global Catalogue of Microorganisms (GCM) 10K type strain sequencing project: providing services to taxonomists for standard genome sequencing and annotation.</title>
        <authorList>
            <consortium name="The Broad Institute Genomics Platform"/>
            <consortium name="The Broad Institute Genome Sequencing Center for Infectious Disease"/>
            <person name="Wu L."/>
            <person name="Ma J."/>
        </authorList>
    </citation>
    <scope>NUCLEOTIDE SEQUENCE [LARGE SCALE GENOMIC DNA]</scope>
    <source>
        <strain evidence="9">CGMCC 4.7426</strain>
    </source>
</reference>
<feature type="transmembrane region" description="Helical" evidence="6">
    <location>
        <begin position="125"/>
        <end position="147"/>
    </location>
</feature>
<keyword evidence="5 6" id="KW-0472">Membrane</keyword>
<evidence type="ECO:0000256" key="6">
    <source>
        <dbReference type="SAM" id="Phobius"/>
    </source>
</evidence>
<evidence type="ECO:0000256" key="3">
    <source>
        <dbReference type="ARBA" id="ARBA00022692"/>
    </source>
</evidence>
<evidence type="ECO:0000256" key="1">
    <source>
        <dbReference type="ARBA" id="ARBA00004141"/>
    </source>
</evidence>
<dbReference type="InterPro" id="IPR035906">
    <property type="entry name" value="MetI-like_sf"/>
</dbReference>
<dbReference type="PROSITE" id="PS50928">
    <property type="entry name" value="ABC_TM1"/>
    <property type="match status" value="1"/>
</dbReference>
<dbReference type="PANTHER" id="PTHR43839">
    <property type="entry name" value="OPPC IN A BINDING PROTEIN-DEPENDENT TRANSPORT SYSTEM"/>
    <property type="match status" value="1"/>
</dbReference>
<gene>
    <name evidence="8" type="ORF">ACFO3D_13455</name>
</gene>
<evidence type="ECO:0000313" key="9">
    <source>
        <dbReference type="Proteomes" id="UP001595989"/>
    </source>
</evidence>
<feature type="transmembrane region" description="Helical" evidence="6">
    <location>
        <begin position="231"/>
        <end position="256"/>
    </location>
</feature>
<keyword evidence="9" id="KW-1185">Reference proteome</keyword>
<dbReference type="PANTHER" id="PTHR43839:SF3">
    <property type="entry name" value="OLIGOPEPTIDE ABC TRANSPORTER, PERMEASE PROTEIN"/>
    <property type="match status" value="1"/>
</dbReference>
<comment type="caution">
    <text evidence="8">The sequence shown here is derived from an EMBL/GenBank/DDBJ whole genome shotgun (WGS) entry which is preliminary data.</text>
</comment>
<dbReference type="Proteomes" id="UP001595989">
    <property type="component" value="Unassembled WGS sequence"/>
</dbReference>
<evidence type="ECO:0000256" key="5">
    <source>
        <dbReference type="ARBA" id="ARBA00023136"/>
    </source>
</evidence>
<dbReference type="SUPFAM" id="SSF161098">
    <property type="entry name" value="MetI-like"/>
    <property type="match status" value="1"/>
</dbReference>
<dbReference type="Gene3D" id="1.10.3720.10">
    <property type="entry name" value="MetI-like"/>
    <property type="match status" value="1"/>
</dbReference>
<evidence type="ECO:0000256" key="4">
    <source>
        <dbReference type="ARBA" id="ARBA00022989"/>
    </source>
</evidence>
<dbReference type="InterPro" id="IPR000515">
    <property type="entry name" value="MetI-like"/>
</dbReference>
<name>A0ABV9DMG7_9BACI</name>
<evidence type="ECO:0000313" key="8">
    <source>
        <dbReference type="EMBL" id="MFC4559200.1"/>
    </source>
</evidence>
<feature type="transmembrane region" description="Helical" evidence="6">
    <location>
        <begin position="293"/>
        <end position="313"/>
    </location>
</feature>
<keyword evidence="4 6" id="KW-1133">Transmembrane helix</keyword>
<feature type="domain" description="ABC transmembrane type-1" evidence="7">
    <location>
        <begin position="84"/>
        <end position="313"/>
    </location>
</feature>